<evidence type="ECO:0000313" key="5">
    <source>
        <dbReference type="Proteomes" id="UP000214365"/>
    </source>
</evidence>
<dbReference type="CDD" id="cd08249">
    <property type="entry name" value="enoyl_reductase_like"/>
    <property type="match status" value="1"/>
</dbReference>
<dbReference type="GeneID" id="31004906"/>
<name>A0A225AJE3_TALAT</name>
<dbReference type="RefSeq" id="XP_020119594.1">
    <property type="nucleotide sequence ID" value="XM_020267440.1"/>
</dbReference>
<dbReference type="InterPro" id="IPR036291">
    <property type="entry name" value="NAD(P)-bd_dom_sf"/>
</dbReference>
<dbReference type="InterPro" id="IPR020843">
    <property type="entry name" value="ER"/>
</dbReference>
<feature type="domain" description="Enoyl reductase (ER)" evidence="3">
    <location>
        <begin position="13"/>
        <end position="344"/>
    </location>
</feature>
<dbReference type="Gene3D" id="3.90.180.10">
    <property type="entry name" value="Medium-chain alcohol dehydrogenases, catalytic domain"/>
    <property type="match status" value="1"/>
</dbReference>
<dbReference type="PANTHER" id="PTHR45348:SF2">
    <property type="entry name" value="ZINC-TYPE ALCOHOL DEHYDROGENASE-LIKE PROTEIN C2E1P3.01"/>
    <property type="match status" value="1"/>
</dbReference>
<dbReference type="SMART" id="SM00829">
    <property type="entry name" value="PKS_ER"/>
    <property type="match status" value="1"/>
</dbReference>
<dbReference type="SUPFAM" id="SSF50129">
    <property type="entry name" value="GroES-like"/>
    <property type="match status" value="1"/>
</dbReference>
<dbReference type="InterPro" id="IPR047122">
    <property type="entry name" value="Trans-enoyl_RdTase-like"/>
</dbReference>
<evidence type="ECO:0000256" key="1">
    <source>
        <dbReference type="ARBA" id="ARBA00008072"/>
    </source>
</evidence>
<dbReference type="InterPro" id="IPR011032">
    <property type="entry name" value="GroES-like_sf"/>
</dbReference>
<evidence type="ECO:0000259" key="3">
    <source>
        <dbReference type="SMART" id="SM00829"/>
    </source>
</evidence>
<dbReference type="PANTHER" id="PTHR45348">
    <property type="entry name" value="HYPOTHETICAL OXIDOREDUCTASE (EUROFUNG)"/>
    <property type="match status" value="1"/>
</dbReference>
<gene>
    <name evidence="4" type="ORF">UA08_05150</name>
</gene>
<accession>A0A225AJE3</accession>
<keyword evidence="2" id="KW-0560">Oxidoreductase</keyword>
<sequence>MALNKAAWLHKAGTPLEVGDAPMPIPGPNEIIVQNSAIAINPLDTHMQDVGVFVQQWPAIFGCDVAGTVYEVGSEVQHFKKGDRVIGHAVNLVTGKPQDGAFALYTAVPADKSAILPDTIPFTQGVVVAFALEAAVCALSVRQPGIAMPGVSTPALGLPYPSLETASSNKVLIVYGGSSSAGSMTTQLATAAGITVISIASEQNFGLCKSCGAAEVFDYHEPSFVEKVIAAASKYKGEFVGIFDAISTPETYANDLVILNELGGVHLACVHPPPENVPENIKAGMIFAVNDVATPVWRDYVTPALQAGKLKCLPPPTVVGKGLENVDEALKKCKAGVSGTKLVVEL</sequence>
<evidence type="ECO:0000313" key="4">
    <source>
        <dbReference type="EMBL" id="OKL59473.1"/>
    </source>
</evidence>
<dbReference type="Pfam" id="PF00107">
    <property type="entry name" value="ADH_zinc_N"/>
    <property type="match status" value="1"/>
</dbReference>
<proteinExistence type="inferred from homology"/>
<dbReference type="GO" id="GO:0016651">
    <property type="term" value="F:oxidoreductase activity, acting on NAD(P)H"/>
    <property type="evidence" value="ECO:0007669"/>
    <property type="project" value="InterPro"/>
</dbReference>
<organism evidence="4 5">
    <name type="scientific">Talaromyces atroroseus</name>
    <dbReference type="NCBI Taxonomy" id="1441469"/>
    <lineage>
        <taxon>Eukaryota</taxon>
        <taxon>Fungi</taxon>
        <taxon>Dikarya</taxon>
        <taxon>Ascomycota</taxon>
        <taxon>Pezizomycotina</taxon>
        <taxon>Eurotiomycetes</taxon>
        <taxon>Eurotiomycetidae</taxon>
        <taxon>Eurotiales</taxon>
        <taxon>Trichocomaceae</taxon>
        <taxon>Talaromyces</taxon>
        <taxon>Talaromyces sect. Trachyspermi</taxon>
    </lineage>
</organism>
<comment type="caution">
    <text evidence="4">The sequence shown here is derived from an EMBL/GenBank/DDBJ whole genome shotgun (WGS) entry which is preliminary data.</text>
</comment>
<dbReference type="Gene3D" id="3.40.50.720">
    <property type="entry name" value="NAD(P)-binding Rossmann-like Domain"/>
    <property type="match status" value="1"/>
</dbReference>
<dbReference type="Pfam" id="PF08240">
    <property type="entry name" value="ADH_N"/>
    <property type="match status" value="1"/>
</dbReference>
<dbReference type="SUPFAM" id="SSF51735">
    <property type="entry name" value="NAD(P)-binding Rossmann-fold domains"/>
    <property type="match status" value="1"/>
</dbReference>
<dbReference type="EMBL" id="LFMY01000007">
    <property type="protein sequence ID" value="OKL59473.1"/>
    <property type="molecule type" value="Genomic_DNA"/>
</dbReference>
<dbReference type="AlphaFoldDB" id="A0A225AJE3"/>
<reference evidence="4 5" key="1">
    <citation type="submission" date="2015-06" db="EMBL/GenBank/DDBJ databases">
        <title>Talaromyces atroroseus IBT 11181 draft genome.</title>
        <authorList>
            <person name="Rasmussen K.B."/>
            <person name="Rasmussen S."/>
            <person name="Petersen B."/>
            <person name="Sicheritz-Ponten T."/>
            <person name="Mortensen U.H."/>
            <person name="Thrane U."/>
        </authorList>
    </citation>
    <scope>NUCLEOTIDE SEQUENCE [LARGE SCALE GENOMIC DNA]</scope>
    <source>
        <strain evidence="4 5">IBT 11181</strain>
    </source>
</reference>
<dbReference type="InterPro" id="IPR013154">
    <property type="entry name" value="ADH-like_N"/>
</dbReference>
<comment type="similarity">
    <text evidence="1">Belongs to the zinc-containing alcohol dehydrogenase family.</text>
</comment>
<dbReference type="InterPro" id="IPR013149">
    <property type="entry name" value="ADH-like_C"/>
</dbReference>
<dbReference type="Proteomes" id="UP000214365">
    <property type="component" value="Unassembled WGS sequence"/>
</dbReference>
<protein>
    <recommendedName>
        <fullName evidence="3">Enoyl reductase (ER) domain-containing protein</fullName>
    </recommendedName>
</protein>
<evidence type="ECO:0000256" key="2">
    <source>
        <dbReference type="ARBA" id="ARBA00023002"/>
    </source>
</evidence>
<keyword evidence="5" id="KW-1185">Reference proteome</keyword>
<dbReference type="STRING" id="1441469.A0A225AJE3"/>
<dbReference type="OrthoDB" id="48317at2759"/>